<dbReference type="Proteomes" id="UP001419910">
    <property type="component" value="Unassembled WGS sequence"/>
</dbReference>
<feature type="domain" description="HTH lysR-type" evidence="5">
    <location>
        <begin position="1"/>
        <end position="60"/>
    </location>
</feature>
<evidence type="ECO:0000313" key="7">
    <source>
        <dbReference type="Proteomes" id="UP001419910"/>
    </source>
</evidence>
<evidence type="ECO:0000313" key="6">
    <source>
        <dbReference type="EMBL" id="MEN2790867.1"/>
    </source>
</evidence>
<dbReference type="InterPro" id="IPR000847">
    <property type="entry name" value="LysR_HTH_N"/>
</dbReference>
<gene>
    <name evidence="6" type="ORF">ABC974_14600</name>
</gene>
<reference evidence="6 7" key="1">
    <citation type="submission" date="2024-05" db="EMBL/GenBank/DDBJ databases">
        <authorList>
            <person name="Liu Q."/>
            <person name="Xin Y.-H."/>
        </authorList>
    </citation>
    <scope>NUCLEOTIDE SEQUENCE [LARGE SCALE GENOMIC DNA]</scope>
    <source>
        <strain evidence="6 7">CGMCC 1.10181</strain>
    </source>
</reference>
<protein>
    <submittedName>
        <fullName evidence="6">LysR substrate-binding domain-containing protein</fullName>
    </submittedName>
</protein>
<accession>A0ABU9Y4Y7</accession>
<proteinExistence type="inferred from homology"/>
<dbReference type="PROSITE" id="PS50931">
    <property type="entry name" value="HTH_LYSR"/>
    <property type="match status" value="1"/>
</dbReference>
<dbReference type="PANTHER" id="PTHR30346">
    <property type="entry name" value="TRANSCRIPTIONAL DUAL REGULATOR HCAR-RELATED"/>
    <property type="match status" value="1"/>
</dbReference>
<evidence type="ECO:0000259" key="5">
    <source>
        <dbReference type="PROSITE" id="PS50931"/>
    </source>
</evidence>
<name>A0ABU9Y4Y7_9SPHN</name>
<dbReference type="InterPro" id="IPR036390">
    <property type="entry name" value="WH_DNA-bd_sf"/>
</dbReference>
<dbReference type="PANTHER" id="PTHR30346:SF28">
    <property type="entry name" value="HTH-TYPE TRANSCRIPTIONAL REGULATOR CYNR"/>
    <property type="match status" value="1"/>
</dbReference>
<comment type="similarity">
    <text evidence="1">Belongs to the LysR transcriptional regulatory family.</text>
</comment>
<sequence>MAANYQHLRTFHAIAAEGGVSRAARRLNVSQPTLSQQLKALEARYGVTLFESRKVPLRLTSAGLELFRLTQRLFATAGDIDEMLGETLSLTGGVLRLGSDNPFYAAKTVQLFRRDNPQTVVQVRMGNAREVMRWLNDAQIDAALASDPPGDGTLGYEPLASDTLSCALPHDHALTALDTVPIAAFARETLLLREPNSKTRAFTERALADADIEPCALIELQSRETIREGIALGLGISVFFTSECPPDTRIAYRPLDTGDRQYQLSNYLVYQKERRRSALMRALQSIAAELRAP</sequence>
<dbReference type="SUPFAM" id="SSF46785">
    <property type="entry name" value="Winged helix' DNA-binding domain"/>
    <property type="match status" value="1"/>
</dbReference>
<dbReference type="Gene3D" id="1.10.10.10">
    <property type="entry name" value="Winged helix-like DNA-binding domain superfamily/Winged helix DNA-binding domain"/>
    <property type="match status" value="1"/>
</dbReference>
<comment type="caution">
    <text evidence="6">The sequence shown here is derived from an EMBL/GenBank/DDBJ whole genome shotgun (WGS) entry which is preliminary data.</text>
</comment>
<dbReference type="InterPro" id="IPR005119">
    <property type="entry name" value="LysR_subst-bd"/>
</dbReference>
<evidence type="ECO:0000256" key="3">
    <source>
        <dbReference type="ARBA" id="ARBA00023125"/>
    </source>
</evidence>
<dbReference type="PRINTS" id="PR00039">
    <property type="entry name" value="HTHLYSR"/>
</dbReference>
<keyword evidence="7" id="KW-1185">Reference proteome</keyword>
<dbReference type="EMBL" id="JBDIME010000012">
    <property type="protein sequence ID" value="MEN2790867.1"/>
    <property type="molecule type" value="Genomic_DNA"/>
</dbReference>
<dbReference type="Pfam" id="PF00126">
    <property type="entry name" value="HTH_1"/>
    <property type="match status" value="1"/>
</dbReference>
<evidence type="ECO:0000256" key="2">
    <source>
        <dbReference type="ARBA" id="ARBA00023015"/>
    </source>
</evidence>
<keyword evidence="2" id="KW-0805">Transcription regulation</keyword>
<evidence type="ECO:0000256" key="1">
    <source>
        <dbReference type="ARBA" id="ARBA00009437"/>
    </source>
</evidence>
<dbReference type="Gene3D" id="3.40.190.290">
    <property type="match status" value="1"/>
</dbReference>
<keyword evidence="3" id="KW-0238">DNA-binding</keyword>
<dbReference type="Pfam" id="PF03466">
    <property type="entry name" value="LysR_substrate"/>
    <property type="match status" value="1"/>
</dbReference>
<organism evidence="6 7">
    <name type="scientific">Sphingomonas oligophenolica</name>
    <dbReference type="NCBI Taxonomy" id="301154"/>
    <lineage>
        <taxon>Bacteria</taxon>
        <taxon>Pseudomonadati</taxon>
        <taxon>Pseudomonadota</taxon>
        <taxon>Alphaproteobacteria</taxon>
        <taxon>Sphingomonadales</taxon>
        <taxon>Sphingomonadaceae</taxon>
        <taxon>Sphingomonas</taxon>
    </lineage>
</organism>
<evidence type="ECO:0000256" key="4">
    <source>
        <dbReference type="ARBA" id="ARBA00023163"/>
    </source>
</evidence>
<dbReference type="RefSeq" id="WP_343891121.1">
    <property type="nucleotide sequence ID" value="NZ_BAAAEH010000039.1"/>
</dbReference>
<dbReference type="InterPro" id="IPR036388">
    <property type="entry name" value="WH-like_DNA-bd_sf"/>
</dbReference>
<dbReference type="CDD" id="cd05466">
    <property type="entry name" value="PBP2_LTTR_substrate"/>
    <property type="match status" value="1"/>
</dbReference>
<keyword evidence="4" id="KW-0804">Transcription</keyword>
<dbReference type="SUPFAM" id="SSF53850">
    <property type="entry name" value="Periplasmic binding protein-like II"/>
    <property type="match status" value="1"/>
</dbReference>